<evidence type="ECO:0000256" key="7">
    <source>
        <dbReference type="ARBA" id="ARBA00035036"/>
    </source>
</evidence>
<dbReference type="InterPro" id="IPR016471">
    <property type="entry name" value="Nicotinamide_PRibTrfase"/>
</dbReference>
<dbReference type="GO" id="GO:0047280">
    <property type="term" value="F:nicotinamide phosphoribosyltransferase activity"/>
    <property type="evidence" value="ECO:0007669"/>
    <property type="project" value="UniProtKB-EC"/>
</dbReference>
<feature type="domain" description="Nicotinate/nicotinamide phosphoribosyltransferase" evidence="8">
    <location>
        <begin position="199"/>
        <end position="528"/>
    </location>
</feature>
<evidence type="ECO:0000256" key="2">
    <source>
        <dbReference type="ARBA" id="ARBA00022642"/>
    </source>
</evidence>
<keyword evidence="4 9" id="KW-0808">Transferase</keyword>
<dbReference type="EMBL" id="LPHD01000049">
    <property type="protein sequence ID" value="KWA84233.1"/>
    <property type="molecule type" value="Genomic_DNA"/>
</dbReference>
<evidence type="ECO:0000256" key="4">
    <source>
        <dbReference type="ARBA" id="ARBA00022679"/>
    </source>
</evidence>
<dbReference type="SUPFAM" id="SSF51690">
    <property type="entry name" value="Nicotinate/Quinolinate PRTase C-terminal domain-like"/>
    <property type="match status" value="1"/>
</dbReference>
<dbReference type="RefSeq" id="WP_060192631.1">
    <property type="nucleotide sequence ID" value="NZ_LPHD01000049.1"/>
</dbReference>
<dbReference type="EC" id="2.4.2.12" evidence="6"/>
<dbReference type="InterPro" id="IPR041525">
    <property type="entry name" value="N/Namide_PRibTrfase"/>
</dbReference>
<comment type="similarity">
    <text evidence="1">Belongs to the NAPRTase family.</text>
</comment>
<dbReference type="Gene3D" id="3.20.20.70">
    <property type="entry name" value="Aldolase class I"/>
    <property type="match status" value="1"/>
</dbReference>
<keyword evidence="2" id="KW-0662">Pyridine nucleotide biosynthesis</keyword>
<dbReference type="Proteomes" id="UP000060630">
    <property type="component" value="Unassembled WGS sequence"/>
</dbReference>
<dbReference type="PANTHER" id="PTHR43816">
    <property type="entry name" value="NICOTINAMIDE PHOSPHORIBOSYLTRANSFERASE"/>
    <property type="match status" value="1"/>
</dbReference>
<sequence length="570" mass="63158">MNAPIAQTLNGTIPMNLADFYKTGHPGMYPEQTKTLVANFTPRSAKYAPVRNSPLFDDKVVWAGVTGFIKEFLINTFNRDFFQTPKAQAVRKYKRRMDTALGRFKVSMTQLEKLHDLGYLPLEIRSLPEGSRVNIKVPPVVFINTNDAFPWVSTYFETLFSCENWKPSTVATISFEFRKLLTYFARLTGSPEDFVGWQGHDFSMRGMSGVHDAMRCGAAHLLSFYGTDTIPAIDYLEDYYGANADTELVGGSVPATEHSVMTLRILLVTQRLQRDSANAGLSAKELRKLAEMEVIRELITELFPSGIISIVADSFDFWNVITVIAPALKELILGRTPDDLGNAKVVFRPDSGDPVKILTGYTDDELLCGGDGKPSRSADGTYCVKGTGGTLITEAERKGAVECLWDSFGGSITDKGYKLLDPHVGLIYGDSITLERAMAILTRLAAKGFASGNVVFGIGSFTYQVISRDSFGYALKAIYAEVDDEVVEIYKDPATDDGTKKSAKGLLRVEKEGDDFVLYEQQTREEFDRGALVPIFRDSRLLVDEPLAVIRARLWASWTCPELGSVKFPV</sequence>
<evidence type="ECO:0000259" key="8">
    <source>
        <dbReference type="Pfam" id="PF04095"/>
    </source>
</evidence>
<proteinExistence type="inferred from homology"/>
<gene>
    <name evidence="9" type="ORF">WL29_23010</name>
</gene>
<name>A0A106QDD8_9BURK</name>
<dbReference type="PANTHER" id="PTHR43816:SF1">
    <property type="entry name" value="NICOTINAMIDE PHOSPHORIBOSYLTRANSFERASE"/>
    <property type="match status" value="1"/>
</dbReference>
<reference evidence="9 10" key="1">
    <citation type="submission" date="2015-11" db="EMBL/GenBank/DDBJ databases">
        <title>Expanding the genomic diversity of Burkholderia species for the development of highly accurate diagnostics.</title>
        <authorList>
            <person name="Sahl J."/>
            <person name="Keim P."/>
            <person name="Wagner D."/>
        </authorList>
    </citation>
    <scope>NUCLEOTIDE SEQUENCE [LARGE SCALE GENOMIC DNA]</scope>
    <source>
        <strain evidence="9 10">MSMB2087WGS</strain>
    </source>
</reference>
<dbReference type="NCBIfam" id="NF006629">
    <property type="entry name" value="PRK09198.1"/>
    <property type="match status" value="1"/>
</dbReference>
<organism evidence="9 10">
    <name type="scientific">Burkholderia ubonensis</name>
    <dbReference type="NCBI Taxonomy" id="101571"/>
    <lineage>
        <taxon>Bacteria</taxon>
        <taxon>Pseudomonadati</taxon>
        <taxon>Pseudomonadota</taxon>
        <taxon>Betaproteobacteria</taxon>
        <taxon>Burkholderiales</taxon>
        <taxon>Burkholderiaceae</taxon>
        <taxon>Burkholderia</taxon>
        <taxon>Burkholderia cepacia complex</taxon>
    </lineage>
</organism>
<accession>A0A106QDD8</accession>
<evidence type="ECO:0000256" key="1">
    <source>
        <dbReference type="ARBA" id="ARBA00010897"/>
    </source>
</evidence>
<evidence type="ECO:0000256" key="5">
    <source>
        <dbReference type="ARBA" id="ARBA00035007"/>
    </source>
</evidence>
<comment type="pathway">
    <text evidence="5">Cofactor biosynthesis; NAD(+) biosynthesis; nicotinamide D-ribonucleotide from 5-phospho-alpha-D-ribose 1-diphosphate and nicotinamide: step 1/1.</text>
</comment>
<evidence type="ECO:0000313" key="9">
    <source>
        <dbReference type="EMBL" id="KWA84233.1"/>
    </source>
</evidence>
<evidence type="ECO:0000313" key="10">
    <source>
        <dbReference type="Proteomes" id="UP000060630"/>
    </source>
</evidence>
<evidence type="ECO:0000256" key="6">
    <source>
        <dbReference type="ARBA" id="ARBA00035024"/>
    </source>
</evidence>
<dbReference type="InterPro" id="IPR013785">
    <property type="entry name" value="Aldolase_TIM"/>
</dbReference>
<comment type="caution">
    <text evidence="9">The sequence shown here is derived from an EMBL/GenBank/DDBJ whole genome shotgun (WGS) entry which is preliminary data.</text>
</comment>
<dbReference type="AlphaFoldDB" id="A0A106QDD8"/>
<protein>
    <recommendedName>
        <fullName evidence="7">Nicotinamide phosphoribosyltransferase</fullName>
        <ecNumber evidence="6">2.4.2.12</ecNumber>
    </recommendedName>
</protein>
<dbReference type="InterPro" id="IPR036068">
    <property type="entry name" value="Nicotinate_pribotase-like_C"/>
</dbReference>
<dbReference type="GO" id="GO:0009435">
    <property type="term" value="P:NAD+ biosynthetic process"/>
    <property type="evidence" value="ECO:0007669"/>
    <property type="project" value="InterPro"/>
</dbReference>
<keyword evidence="3 9" id="KW-0328">Glycosyltransferase</keyword>
<evidence type="ECO:0000256" key="3">
    <source>
        <dbReference type="ARBA" id="ARBA00022676"/>
    </source>
</evidence>
<dbReference type="Pfam" id="PF04095">
    <property type="entry name" value="NAPRTase"/>
    <property type="match status" value="1"/>
</dbReference>